<comment type="caution">
    <text evidence="1">The sequence shown here is derived from an EMBL/GenBank/DDBJ whole genome shotgun (WGS) entry which is preliminary data.</text>
</comment>
<evidence type="ECO:0000313" key="2">
    <source>
        <dbReference type="Proteomes" id="UP001177021"/>
    </source>
</evidence>
<gene>
    <name evidence="1" type="ORF">MILVUS5_LOCUS3418</name>
</gene>
<organism evidence="1 2">
    <name type="scientific">Trifolium pratense</name>
    <name type="common">Red clover</name>
    <dbReference type="NCBI Taxonomy" id="57577"/>
    <lineage>
        <taxon>Eukaryota</taxon>
        <taxon>Viridiplantae</taxon>
        <taxon>Streptophyta</taxon>
        <taxon>Embryophyta</taxon>
        <taxon>Tracheophyta</taxon>
        <taxon>Spermatophyta</taxon>
        <taxon>Magnoliopsida</taxon>
        <taxon>eudicotyledons</taxon>
        <taxon>Gunneridae</taxon>
        <taxon>Pentapetalae</taxon>
        <taxon>rosids</taxon>
        <taxon>fabids</taxon>
        <taxon>Fabales</taxon>
        <taxon>Fabaceae</taxon>
        <taxon>Papilionoideae</taxon>
        <taxon>50 kb inversion clade</taxon>
        <taxon>NPAAA clade</taxon>
        <taxon>Hologalegina</taxon>
        <taxon>IRL clade</taxon>
        <taxon>Trifolieae</taxon>
        <taxon>Trifolium</taxon>
    </lineage>
</organism>
<keyword evidence="2" id="KW-1185">Reference proteome</keyword>
<dbReference type="Proteomes" id="UP001177021">
    <property type="component" value="Unassembled WGS sequence"/>
</dbReference>
<evidence type="ECO:0000313" key="1">
    <source>
        <dbReference type="EMBL" id="CAJ2632026.1"/>
    </source>
</evidence>
<protein>
    <submittedName>
        <fullName evidence="1">Uncharacterized protein</fullName>
    </submittedName>
</protein>
<reference evidence="1" key="1">
    <citation type="submission" date="2023-10" db="EMBL/GenBank/DDBJ databases">
        <authorList>
            <person name="Rodriguez Cubillos JULIANA M."/>
            <person name="De Vega J."/>
        </authorList>
    </citation>
    <scope>NUCLEOTIDE SEQUENCE</scope>
</reference>
<name>A0ACB0IJ68_TRIPR</name>
<sequence>MSRHPEVKWAQRVDKVYITVQLADSKDAKVDLTPEGDFIFSGSAGAGDNQYELKLELFDNVNVEESKINVGVRSIFCVVQKAESGWWKKLLRGEGKPPHYVKVDWDKWADEDEDEAGDVDMGGMDFSKFAGMGGDALDDVDESDDEDQEVSKPGEQAATEHDAVKIAGEAATESKEATPST</sequence>
<dbReference type="EMBL" id="CASHSV030000001">
    <property type="protein sequence ID" value="CAJ2632026.1"/>
    <property type="molecule type" value="Genomic_DNA"/>
</dbReference>
<accession>A0ACB0IJ68</accession>
<proteinExistence type="predicted"/>